<dbReference type="GO" id="GO:0006935">
    <property type="term" value="P:chemotaxis"/>
    <property type="evidence" value="ECO:0007669"/>
    <property type="project" value="UniProtKB-ARBA"/>
</dbReference>
<comment type="similarity">
    <text evidence="3">Belongs to the methyl-accepting chemotaxis (MCP) protein family.</text>
</comment>
<dbReference type="EMBL" id="JMIU01000001">
    <property type="protein sequence ID" value="KDN96855.1"/>
    <property type="molecule type" value="Genomic_DNA"/>
</dbReference>
<dbReference type="CDD" id="cd06225">
    <property type="entry name" value="HAMP"/>
    <property type="match status" value="1"/>
</dbReference>
<evidence type="ECO:0000256" key="3">
    <source>
        <dbReference type="ARBA" id="ARBA00029447"/>
    </source>
</evidence>
<dbReference type="Proteomes" id="UP000027341">
    <property type="component" value="Unassembled WGS sequence"/>
</dbReference>
<protein>
    <submittedName>
        <fullName evidence="7">Chemotaxis protein</fullName>
    </submittedName>
</protein>
<comment type="subcellular location">
    <subcellularLocation>
        <location evidence="1">Membrane</location>
    </subcellularLocation>
</comment>
<dbReference type="CDD" id="cd11386">
    <property type="entry name" value="MCP_signal"/>
    <property type="match status" value="1"/>
</dbReference>
<dbReference type="AlphaFoldDB" id="A0A067A3B0"/>
<evidence type="ECO:0000256" key="1">
    <source>
        <dbReference type="ARBA" id="ARBA00004370"/>
    </source>
</evidence>
<dbReference type="Gene3D" id="1.10.287.950">
    <property type="entry name" value="Methyl-accepting chemotaxis protein"/>
    <property type="match status" value="1"/>
</dbReference>
<dbReference type="PANTHER" id="PTHR32089">
    <property type="entry name" value="METHYL-ACCEPTING CHEMOTAXIS PROTEIN MCPB"/>
    <property type="match status" value="1"/>
</dbReference>
<dbReference type="GO" id="GO:0016020">
    <property type="term" value="C:membrane"/>
    <property type="evidence" value="ECO:0007669"/>
    <property type="project" value="UniProtKB-SubCell"/>
</dbReference>
<proteinExistence type="inferred from homology"/>
<feature type="domain" description="Methyl-accepting transducer" evidence="5">
    <location>
        <begin position="401"/>
        <end position="637"/>
    </location>
</feature>
<dbReference type="STRING" id="28885.EI16_11505"/>
<dbReference type="PROSITE" id="PS50885">
    <property type="entry name" value="HAMP"/>
    <property type="match status" value="1"/>
</dbReference>
<evidence type="ECO:0000256" key="2">
    <source>
        <dbReference type="ARBA" id="ARBA00023224"/>
    </source>
</evidence>
<sequence length="673" mass="75023">MVDFLSKLTVKRKMRFGFGVIWAVLAIITIQAAVNLYIVRVNVQKVVDVKQPVALKASEMSMTLEKSMNSLSMFMLTNDAKSLDAYEGGLKTAETLLAEVRKNVSNSDSKQNADLNSIEKSLKELPPLVDEVKLLQTDRNKKFPAFEFVNKNMIGPAQKIQQQISLMISSELEDLQARRKPVLSTLLAMQKDWLNMQSSIRGYVAFRTDAMAGDAENYLNQFESGIDKLSQQKDIELTLEEEDGIDAVKAQYVDYRESFMKLKEIHQGPKWRMDTWLMENKIQPVFKQIEEHLNSISSQAISDMQDTSQTVVDSTLRNLILLLSLSIIGQLVGMLISRKVTQAVVHPVENLATAMKNISQGEGDLTKRLTIKGQDELADLANYFNLFISRIQEMLKEVTETVHELEQASSGLLRVTHETKDGVEEQMLASEKLSNSMVIMDEKAKSVEDHSHNTSSATAQAVSRVKESGEVVTSAAETIKLVSNRMDEITQAVMQLNNDSQTISTVINVIREIAEQTNLLALNAAIEAARAGEHGRGFAVVADEVRGLAQRTQESTLQIEAVIEKIRKATEETVTVVEQGQETTKIGYDSVMKVQKVLSPVIILMDDINNMSNQMLASAQSQNELVNEVNGNINQIHKVTRNTVEGAANTETSGNQLQHLADKLEQLVHQFKI</sequence>
<dbReference type="InterPro" id="IPR003660">
    <property type="entry name" value="HAMP_dom"/>
</dbReference>
<keyword evidence="2 4" id="KW-0807">Transducer</keyword>
<dbReference type="SUPFAM" id="SSF58104">
    <property type="entry name" value="Methyl-accepting chemotaxis protein (MCP) signaling domain"/>
    <property type="match status" value="1"/>
</dbReference>
<dbReference type="InterPro" id="IPR004089">
    <property type="entry name" value="MCPsignal_dom"/>
</dbReference>
<evidence type="ECO:0000256" key="4">
    <source>
        <dbReference type="PROSITE-ProRule" id="PRU00284"/>
    </source>
</evidence>
<dbReference type="FunFam" id="1.10.287.950:FF:000001">
    <property type="entry name" value="Methyl-accepting chemotaxis sensory transducer"/>
    <property type="match status" value="1"/>
</dbReference>
<evidence type="ECO:0000259" key="6">
    <source>
        <dbReference type="PROSITE" id="PS50885"/>
    </source>
</evidence>
<dbReference type="Pfam" id="PF00015">
    <property type="entry name" value="MCPsignal"/>
    <property type="match status" value="1"/>
</dbReference>
<evidence type="ECO:0000313" key="8">
    <source>
        <dbReference type="Proteomes" id="UP000027341"/>
    </source>
</evidence>
<organism evidence="7 8">
    <name type="scientific">Hydrogenovibrio marinus</name>
    <dbReference type="NCBI Taxonomy" id="28885"/>
    <lineage>
        <taxon>Bacteria</taxon>
        <taxon>Pseudomonadati</taxon>
        <taxon>Pseudomonadota</taxon>
        <taxon>Gammaproteobacteria</taxon>
        <taxon>Thiotrichales</taxon>
        <taxon>Piscirickettsiaceae</taxon>
        <taxon>Hydrogenovibrio</taxon>
    </lineage>
</organism>
<comment type="caution">
    <text evidence="7">The sequence shown here is derived from an EMBL/GenBank/DDBJ whole genome shotgun (WGS) entry which is preliminary data.</text>
</comment>
<dbReference type="PROSITE" id="PS50111">
    <property type="entry name" value="CHEMOTAXIS_TRANSDUC_2"/>
    <property type="match status" value="1"/>
</dbReference>
<dbReference type="SMART" id="SM00283">
    <property type="entry name" value="MA"/>
    <property type="match status" value="1"/>
</dbReference>
<evidence type="ECO:0000259" key="5">
    <source>
        <dbReference type="PROSITE" id="PS50111"/>
    </source>
</evidence>
<dbReference type="SMART" id="SM00304">
    <property type="entry name" value="HAMP"/>
    <property type="match status" value="1"/>
</dbReference>
<name>A0A067A3B0_HYDMR</name>
<dbReference type="GO" id="GO:0007165">
    <property type="term" value="P:signal transduction"/>
    <property type="evidence" value="ECO:0007669"/>
    <property type="project" value="UniProtKB-KW"/>
</dbReference>
<dbReference type="RefSeq" id="WP_029907978.1">
    <property type="nucleotide sequence ID" value="NZ_AP020335.1"/>
</dbReference>
<dbReference type="PANTHER" id="PTHR32089:SF112">
    <property type="entry name" value="LYSOZYME-LIKE PROTEIN-RELATED"/>
    <property type="match status" value="1"/>
</dbReference>
<keyword evidence="8" id="KW-1185">Reference proteome</keyword>
<feature type="domain" description="HAMP" evidence="6">
    <location>
        <begin position="342"/>
        <end position="396"/>
    </location>
</feature>
<reference evidence="7 8" key="1">
    <citation type="submission" date="2014-04" db="EMBL/GenBank/DDBJ databases">
        <title>Draft genome sequence of Hydrogenovibrio marinus MH-110, a model organism for aerobic H2 metabolism.</title>
        <authorList>
            <person name="Cha H.J."/>
            <person name="Jo B.H."/>
            <person name="Hwang B.H."/>
        </authorList>
    </citation>
    <scope>NUCLEOTIDE SEQUENCE [LARGE SCALE GENOMIC DNA]</scope>
    <source>
        <strain evidence="7 8">MH-110</strain>
    </source>
</reference>
<evidence type="ECO:0000313" key="7">
    <source>
        <dbReference type="EMBL" id="KDN96855.1"/>
    </source>
</evidence>
<gene>
    <name evidence="7" type="ORF">EI16_11505</name>
</gene>
<accession>A0A067A3B0</accession>
<dbReference type="Pfam" id="PF00672">
    <property type="entry name" value="HAMP"/>
    <property type="match status" value="1"/>
</dbReference>